<feature type="compositionally biased region" description="Basic and acidic residues" evidence="1">
    <location>
        <begin position="9"/>
        <end position="20"/>
    </location>
</feature>
<protein>
    <submittedName>
        <fullName evidence="2">Uncharacterized protein</fullName>
    </submittedName>
</protein>
<proteinExistence type="predicted"/>
<reference evidence="2" key="2">
    <citation type="submission" date="2020-09" db="EMBL/GenBank/DDBJ databases">
        <authorList>
            <person name="Sun Q."/>
            <person name="Zhou Y."/>
        </authorList>
    </citation>
    <scope>NUCLEOTIDE SEQUENCE</scope>
    <source>
        <strain evidence="2">CGMCC 1.15454</strain>
    </source>
</reference>
<name>A0A9W5TVN5_9BACI</name>
<dbReference type="Proteomes" id="UP000621492">
    <property type="component" value="Unassembled WGS sequence"/>
</dbReference>
<dbReference type="RefSeq" id="WP_155554331.1">
    <property type="nucleotide sequence ID" value="NZ_BMJD01000002.1"/>
</dbReference>
<evidence type="ECO:0000256" key="1">
    <source>
        <dbReference type="SAM" id="MobiDB-lite"/>
    </source>
</evidence>
<evidence type="ECO:0000313" key="3">
    <source>
        <dbReference type="Proteomes" id="UP000621492"/>
    </source>
</evidence>
<reference evidence="2" key="1">
    <citation type="journal article" date="2014" name="Int. J. Syst. Evol. Microbiol.">
        <title>Complete genome sequence of Corynebacterium casei LMG S-19264T (=DSM 44701T), isolated from a smear-ripened cheese.</title>
        <authorList>
            <consortium name="US DOE Joint Genome Institute (JGI-PGF)"/>
            <person name="Walter F."/>
            <person name="Albersmeier A."/>
            <person name="Kalinowski J."/>
            <person name="Ruckert C."/>
        </authorList>
    </citation>
    <scope>NUCLEOTIDE SEQUENCE</scope>
    <source>
        <strain evidence="2">CGMCC 1.15454</strain>
    </source>
</reference>
<dbReference type="AlphaFoldDB" id="A0A9W5TVN5"/>
<gene>
    <name evidence="2" type="ORF">GCM10011409_06090</name>
</gene>
<organism evidence="2 3">
    <name type="scientific">Lentibacillus populi</name>
    <dbReference type="NCBI Taxonomy" id="1827502"/>
    <lineage>
        <taxon>Bacteria</taxon>
        <taxon>Bacillati</taxon>
        <taxon>Bacillota</taxon>
        <taxon>Bacilli</taxon>
        <taxon>Bacillales</taxon>
        <taxon>Bacillaceae</taxon>
        <taxon>Lentibacillus</taxon>
    </lineage>
</organism>
<evidence type="ECO:0000313" key="2">
    <source>
        <dbReference type="EMBL" id="GGB31477.1"/>
    </source>
</evidence>
<comment type="caution">
    <text evidence="2">The sequence shown here is derived from an EMBL/GenBank/DDBJ whole genome shotgun (WGS) entry which is preliminary data.</text>
</comment>
<sequence length="50" mass="6201">MIRNRKSNRNQEMKYDKRAEGQQNRDANNHEEDRIDSEKLRYKNADEIYE</sequence>
<feature type="compositionally biased region" description="Basic and acidic residues" evidence="1">
    <location>
        <begin position="27"/>
        <end position="50"/>
    </location>
</feature>
<feature type="region of interest" description="Disordered" evidence="1">
    <location>
        <begin position="1"/>
        <end position="50"/>
    </location>
</feature>
<keyword evidence="3" id="KW-1185">Reference proteome</keyword>
<accession>A0A9W5TVN5</accession>
<dbReference type="EMBL" id="BMJD01000002">
    <property type="protein sequence ID" value="GGB31477.1"/>
    <property type="molecule type" value="Genomic_DNA"/>
</dbReference>